<sequence>MVDHAPHPWLTVITVVKDAPADLARTLASVASQDLSSVEYLVIDGSNDRDGVPEVLARFPALTTAYVWREPSGIYPAMNEGLTLARGDYVYFANAGDVFFDTEVLGRVRKATESMSPAWLFGEVEILSESGQRVITERWDYADEQATCFSRGRFPCHQGTFTRRALLLDQGGFDTSYSIVADYAAFLKFTLVSDPTHLDFIIATFAEGGVSTTRWRESFRQFHRARREILKPRGPLALREYGETVKNYAAVEVYRSVWSKIAR</sequence>
<dbReference type="InterPro" id="IPR001173">
    <property type="entry name" value="Glyco_trans_2-like"/>
</dbReference>
<dbReference type="PANTHER" id="PTHR43685:SF2">
    <property type="entry name" value="GLYCOSYLTRANSFERASE 2-LIKE DOMAIN-CONTAINING PROTEIN"/>
    <property type="match status" value="1"/>
</dbReference>
<feature type="domain" description="Glycosyltransferase 2-like" evidence="1">
    <location>
        <begin position="11"/>
        <end position="107"/>
    </location>
</feature>
<dbReference type="InterPro" id="IPR050834">
    <property type="entry name" value="Glycosyltransf_2"/>
</dbReference>
<dbReference type="Pfam" id="PF00535">
    <property type="entry name" value="Glycos_transf_2"/>
    <property type="match status" value="1"/>
</dbReference>
<dbReference type="EMBL" id="CAFBNE010000229">
    <property type="protein sequence ID" value="CAB4973411.1"/>
    <property type="molecule type" value="Genomic_DNA"/>
</dbReference>
<dbReference type="PANTHER" id="PTHR43685">
    <property type="entry name" value="GLYCOSYLTRANSFERASE"/>
    <property type="match status" value="1"/>
</dbReference>
<dbReference type="InterPro" id="IPR029044">
    <property type="entry name" value="Nucleotide-diphossugar_trans"/>
</dbReference>
<dbReference type="AlphaFoldDB" id="A0A6J7LY83"/>
<evidence type="ECO:0000259" key="1">
    <source>
        <dbReference type="Pfam" id="PF00535"/>
    </source>
</evidence>
<reference evidence="2" key="1">
    <citation type="submission" date="2020-05" db="EMBL/GenBank/DDBJ databases">
        <authorList>
            <person name="Chiriac C."/>
            <person name="Salcher M."/>
            <person name="Ghai R."/>
            <person name="Kavagutti S V."/>
        </authorList>
    </citation>
    <scope>NUCLEOTIDE SEQUENCE</scope>
</reference>
<gene>
    <name evidence="2" type="ORF">UFOPK3772_03548</name>
</gene>
<dbReference type="Gene3D" id="3.90.550.10">
    <property type="entry name" value="Spore Coat Polysaccharide Biosynthesis Protein SpsA, Chain A"/>
    <property type="match status" value="1"/>
</dbReference>
<dbReference type="SUPFAM" id="SSF53448">
    <property type="entry name" value="Nucleotide-diphospho-sugar transferases"/>
    <property type="match status" value="1"/>
</dbReference>
<evidence type="ECO:0000313" key="2">
    <source>
        <dbReference type="EMBL" id="CAB4973411.1"/>
    </source>
</evidence>
<proteinExistence type="predicted"/>
<organism evidence="2">
    <name type="scientific">freshwater metagenome</name>
    <dbReference type="NCBI Taxonomy" id="449393"/>
    <lineage>
        <taxon>unclassified sequences</taxon>
        <taxon>metagenomes</taxon>
        <taxon>ecological metagenomes</taxon>
    </lineage>
</organism>
<accession>A0A6J7LY83</accession>
<name>A0A6J7LY83_9ZZZZ</name>
<protein>
    <submittedName>
        <fullName evidence="2">Unannotated protein</fullName>
    </submittedName>
</protein>